<proteinExistence type="predicted"/>
<accession>A0A4P1RPZ5</accession>
<evidence type="ECO:0000313" key="1">
    <source>
        <dbReference type="EMBL" id="OIW15497.1"/>
    </source>
</evidence>
<sequence>MLALFSLVESRTLFCPRLECFIERSHEKTYVSRWNWPITKGDVRRVRAWLDSVFSPGRVGGEDWQSSSFSGGLIGSDSPSVGCPTAHKIPINNLEVWLSGLRHWFAKSTYNKIVSWVRIPFPSAQKWNGRAKLRDRKNLLVLVQSLGGQNSTT</sequence>
<gene>
    <name evidence="1" type="ORF">TanjilG_32901</name>
</gene>
<dbReference type="AlphaFoldDB" id="A0A4P1RPZ5"/>
<name>A0A4P1RPZ5_LUPAN</name>
<evidence type="ECO:0000313" key="2">
    <source>
        <dbReference type="Proteomes" id="UP000188354"/>
    </source>
</evidence>
<keyword evidence="2" id="KW-1185">Reference proteome</keyword>
<organism evidence="1 2">
    <name type="scientific">Lupinus angustifolius</name>
    <name type="common">Narrow-leaved blue lupine</name>
    <dbReference type="NCBI Taxonomy" id="3871"/>
    <lineage>
        <taxon>Eukaryota</taxon>
        <taxon>Viridiplantae</taxon>
        <taxon>Streptophyta</taxon>
        <taxon>Embryophyta</taxon>
        <taxon>Tracheophyta</taxon>
        <taxon>Spermatophyta</taxon>
        <taxon>Magnoliopsida</taxon>
        <taxon>eudicotyledons</taxon>
        <taxon>Gunneridae</taxon>
        <taxon>Pentapetalae</taxon>
        <taxon>rosids</taxon>
        <taxon>fabids</taxon>
        <taxon>Fabales</taxon>
        <taxon>Fabaceae</taxon>
        <taxon>Papilionoideae</taxon>
        <taxon>50 kb inversion clade</taxon>
        <taxon>genistoids sensu lato</taxon>
        <taxon>core genistoids</taxon>
        <taxon>Genisteae</taxon>
        <taxon>Lupinus</taxon>
    </lineage>
</organism>
<dbReference type="Proteomes" id="UP000188354">
    <property type="component" value="Chromosome LG03"/>
</dbReference>
<protein>
    <submittedName>
        <fullName evidence="1">Uncharacterized protein</fullName>
    </submittedName>
</protein>
<dbReference type="Gramene" id="OIW15497">
    <property type="protein sequence ID" value="OIW15497"/>
    <property type="gene ID" value="TanjilG_32901"/>
</dbReference>
<reference evidence="1 2" key="1">
    <citation type="journal article" date="2017" name="Plant Biotechnol. J.">
        <title>A comprehensive draft genome sequence for lupin (Lupinus angustifolius), an emerging health food: insights into plant-microbe interactions and legume evolution.</title>
        <authorList>
            <person name="Hane J.K."/>
            <person name="Ming Y."/>
            <person name="Kamphuis L.G."/>
            <person name="Nelson M.N."/>
            <person name="Garg G."/>
            <person name="Atkins C.A."/>
            <person name="Bayer P.E."/>
            <person name="Bravo A."/>
            <person name="Bringans S."/>
            <person name="Cannon S."/>
            <person name="Edwards D."/>
            <person name="Foley R."/>
            <person name="Gao L.L."/>
            <person name="Harrison M.J."/>
            <person name="Huang W."/>
            <person name="Hurgobin B."/>
            <person name="Li S."/>
            <person name="Liu C.W."/>
            <person name="McGrath A."/>
            <person name="Morahan G."/>
            <person name="Murray J."/>
            <person name="Weller J."/>
            <person name="Jian J."/>
            <person name="Singh K.B."/>
        </authorList>
    </citation>
    <scope>NUCLEOTIDE SEQUENCE [LARGE SCALE GENOMIC DNA]</scope>
    <source>
        <strain evidence="2">cv. Tanjil</strain>
        <tissue evidence="1">Whole plant</tissue>
    </source>
</reference>
<dbReference type="EMBL" id="CM007363">
    <property type="protein sequence ID" value="OIW15497.1"/>
    <property type="molecule type" value="Genomic_DNA"/>
</dbReference>